<evidence type="ECO:0000256" key="4">
    <source>
        <dbReference type="ARBA" id="ARBA00022912"/>
    </source>
</evidence>
<name>A0ABQ6P523_9SPHN</name>
<dbReference type="SMART" id="SM00226">
    <property type="entry name" value="LMWPc"/>
    <property type="match status" value="1"/>
</dbReference>
<protein>
    <recommendedName>
        <fullName evidence="2">protein-tyrosine-phosphatase</fullName>
        <ecNumber evidence="2">3.1.3.48</ecNumber>
    </recommendedName>
</protein>
<dbReference type="Gene3D" id="3.40.50.2300">
    <property type="match status" value="1"/>
</dbReference>
<dbReference type="RefSeq" id="WP_317973727.1">
    <property type="nucleotide sequence ID" value="NZ_BTFW01000001.1"/>
</dbReference>
<evidence type="ECO:0000313" key="7">
    <source>
        <dbReference type="Proteomes" id="UP001187221"/>
    </source>
</evidence>
<accession>A0ABQ6P523</accession>
<keyword evidence="4" id="KW-0904">Protein phosphatase</keyword>
<evidence type="ECO:0000256" key="3">
    <source>
        <dbReference type="ARBA" id="ARBA00022801"/>
    </source>
</evidence>
<keyword evidence="3" id="KW-0378">Hydrolase</keyword>
<keyword evidence="7" id="KW-1185">Reference proteome</keyword>
<proteinExistence type="inferred from homology"/>
<evidence type="ECO:0000313" key="6">
    <source>
        <dbReference type="EMBL" id="GMM59896.1"/>
    </source>
</evidence>
<gene>
    <name evidence="6" type="ORF">NUTIK01_06730</name>
</gene>
<organism evidence="6 7">
    <name type="scientific">Novosphingobium pituita</name>
    <dbReference type="NCBI Taxonomy" id="3056842"/>
    <lineage>
        <taxon>Bacteria</taxon>
        <taxon>Pseudomonadati</taxon>
        <taxon>Pseudomonadota</taxon>
        <taxon>Alphaproteobacteria</taxon>
        <taxon>Sphingomonadales</taxon>
        <taxon>Sphingomonadaceae</taxon>
        <taxon>Novosphingobium</taxon>
    </lineage>
</organism>
<dbReference type="CDD" id="cd16343">
    <property type="entry name" value="LMWPTP"/>
    <property type="match status" value="1"/>
</dbReference>
<dbReference type="InterPro" id="IPR017867">
    <property type="entry name" value="Tyr_phospatase_low_mol_wt"/>
</dbReference>
<dbReference type="SUPFAM" id="SSF52788">
    <property type="entry name" value="Phosphotyrosine protein phosphatases I"/>
    <property type="match status" value="1"/>
</dbReference>
<evidence type="ECO:0000256" key="1">
    <source>
        <dbReference type="ARBA" id="ARBA00011063"/>
    </source>
</evidence>
<dbReference type="PANTHER" id="PTHR11717">
    <property type="entry name" value="LOW MOLECULAR WEIGHT PROTEIN TYROSINE PHOSPHATASE"/>
    <property type="match status" value="1"/>
</dbReference>
<comment type="similarity">
    <text evidence="1">Belongs to the low molecular weight phosphotyrosine protein phosphatase family.</text>
</comment>
<sequence length="160" mass="17818">MRPYAISSVLLVCWGNFCRSPMAEAALRAEMRRTGTMAPVLSVGIGARRIGQAVDKRARREGFVRGIDMSSYRVKKLAPHHFRQASHIFVMDRQNLADVRALAPADCTAGISLLLDTINDHKGREIADPYRGTQQDFARVWRQCAMAAREIAKQLPPGVL</sequence>
<dbReference type="Proteomes" id="UP001187221">
    <property type="component" value="Unassembled WGS sequence"/>
</dbReference>
<evidence type="ECO:0000256" key="2">
    <source>
        <dbReference type="ARBA" id="ARBA00013064"/>
    </source>
</evidence>
<dbReference type="Pfam" id="PF01451">
    <property type="entry name" value="LMWPc"/>
    <property type="match status" value="1"/>
</dbReference>
<dbReference type="PANTHER" id="PTHR11717:SF7">
    <property type="entry name" value="LOW MOLECULAR WEIGHT PHOSPHOTYROSINE PROTEIN PHOSPHATASE"/>
    <property type="match status" value="1"/>
</dbReference>
<reference evidence="6 7" key="1">
    <citation type="submission" date="2023-06" db="EMBL/GenBank/DDBJ databases">
        <title>Draft genome sequence of Novosphingobium sp. strain IK01.</title>
        <authorList>
            <person name="Hatamoto M."/>
            <person name="Ikarashi T."/>
            <person name="Yamaguchi T."/>
        </authorList>
    </citation>
    <scope>NUCLEOTIDE SEQUENCE [LARGE SCALE GENOMIC DNA]</scope>
    <source>
        <strain evidence="6 7">IK01</strain>
    </source>
</reference>
<dbReference type="InterPro" id="IPR036196">
    <property type="entry name" value="Ptyr_pPase_sf"/>
</dbReference>
<comment type="caution">
    <text evidence="6">The sequence shown here is derived from an EMBL/GenBank/DDBJ whole genome shotgun (WGS) entry which is preliminary data.</text>
</comment>
<dbReference type="InterPro" id="IPR050438">
    <property type="entry name" value="LMW_PTPase"/>
</dbReference>
<feature type="domain" description="Phosphotyrosine protein phosphatase I" evidence="5">
    <location>
        <begin position="7"/>
        <end position="154"/>
    </location>
</feature>
<dbReference type="EC" id="3.1.3.48" evidence="2"/>
<evidence type="ECO:0000259" key="5">
    <source>
        <dbReference type="SMART" id="SM00226"/>
    </source>
</evidence>
<dbReference type="PRINTS" id="PR00719">
    <property type="entry name" value="LMWPTPASE"/>
</dbReference>
<dbReference type="InterPro" id="IPR023485">
    <property type="entry name" value="Ptyr_pPase"/>
</dbReference>
<dbReference type="EMBL" id="BTFW01000001">
    <property type="protein sequence ID" value="GMM59896.1"/>
    <property type="molecule type" value="Genomic_DNA"/>
</dbReference>